<comment type="caution">
    <text evidence="2">The sequence shown here is derived from an EMBL/GenBank/DDBJ whole genome shotgun (WGS) entry which is preliminary data.</text>
</comment>
<proteinExistence type="predicted"/>
<feature type="region of interest" description="Disordered" evidence="1">
    <location>
        <begin position="83"/>
        <end position="137"/>
    </location>
</feature>
<gene>
    <name evidence="2" type="ORF">RFI_07165</name>
</gene>
<dbReference type="InterPro" id="IPR036034">
    <property type="entry name" value="PDZ_sf"/>
</dbReference>
<dbReference type="EMBL" id="ASPP01005754">
    <property type="protein sequence ID" value="ETO29953.1"/>
    <property type="molecule type" value="Genomic_DNA"/>
</dbReference>
<feature type="non-terminal residue" evidence="2">
    <location>
        <position position="311"/>
    </location>
</feature>
<sequence length="311" mass="35680">MTTKTSKKQNEVHQQLLDMGFEEEEVRQAVEELFFVGMDVWVWTTEKGEWVAGQVVSITQQLISIIFNGNDFRWVENDSDHFNINHEKPTRPPKNYQIREETEEQVDSDQPTEQEQEQEQEQPQALDEYRPSTTGLGEMDYTVVFPENVLGLELYSDESGLNCVVGRCVSQIARQNVRPGSAIIQVNGQWVAGRQFEEIRDAVKQAAKDPPLEVKFRIRQKIAGDMLEQQQRQNEENEGETDEDNDKSKSLAPPERSPDVSGWNSSQKHSAHSPNNSISKKQYNDKANGQYLKEPDQDNHFGVCALIVFFF</sequence>
<feature type="region of interest" description="Disordered" evidence="1">
    <location>
        <begin position="228"/>
        <end position="296"/>
    </location>
</feature>
<name>X6NVP5_RETFI</name>
<evidence type="ECO:0000313" key="3">
    <source>
        <dbReference type="Proteomes" id="UP000023152"/>
    </source>
</evidence>
<feature type="compositionally biased region" description="Acidic residues" evidence="1">
    <location>
        <begin position="101"/>
        <end position="120"/>
    </location>
</feature>
<evidence type="ECO:0000313" key="2">
    <source>
        <dbReference type="EMBL" id="ETO29953.1"/>
    </source>
</evidence>
<dbReference type="Proteomes" id="UP000023152">
    <property type="component" value="Unassembled WGS sequence"/>
</dbReference>
<dbReference type="SUPFAM" id="SSF50156">
    <property type="entry name" value="PDZ domain-like"/>
    <property type="match status" value="1"/>
</dbReference>
<dbReference type="CDD" id="cd14270">
    <property type="entry name" value="UBA"/>
    <property type="match status" value="1"/>
</dbReference>
<feature type="compositionally biased region" description="Acidic residues" evidence="1">
    <location>
        <begin position="236"/>
        <end position="245"/>
    </location>
</feature>
<keyword evidence="3" id="KW-1185">Reference proteome</keyword>
<reference evidence="2 3" key="1">
    <citation type="journal article" date="2013" name="Curr. Biol.">
        <title>The Genome of the Foraminiferan Reticulomyxa filosa.</title>
        <authorList>
            <person name="Glockner G."/>
            <person name="Hulsmann N."/>
            <person name="Schleicher M."/>
            <person name="Noegel A.A."/>
            <person name="Eichinger L."/>
            <person name="Gallinger C."/>
            <person name="Pawlowski J."/>
            <person name="Sierra R."/>
            <person name="Euteneuer U."/>
            <person name="Pillet L."/>
            <person name="Moustafa A."/>
            <person name="Platzer M."/>
            <person name="Groth M."/>
            <person name="Szafranski K."/>
            <person name="Schliwa M."/>
        </authorList>
    </citation>
    <scope>NUCLEOTIDE SEQUENCE [LARGE SCALE GENOMIC DNA]</scope>
</reference>
<dbReference type="AlphaFoldDB" id="X6NVP5"/>
<evidence type="ECO:0008006" key="4">
    <source>
        <dbReference type="Google" id="ProtNLM"/>
    </source>
</evidence>
<protein>
    <recommendedName>
        <fullName evidence="4">PDZ domain-containing protein</fullName>
    </recommendedName>
</protein>
<feature type="compositionally biased region" description="Polar residues" evidence="1">
    <location>
        <begin position="262"/>
        <end position="287"/>
    </location>
</feature>
<accession>X6NVP5</accession>
<dbReference type="OrthoDB" id="1295045at2759"/>
<evidence type="ECO:0000256" key="1">
    <source>
        <dbReference type="SAM" id="MobiDB-lite"/>
    </source>
</evidence>
<organism evidence="2 3">
    <name type="scientific">Reticulomyxa filosa</name>
    <dbReference type="NCBI Taxonomy" id="46433"/>
    <lineage>
        <taxon>Eukaryota</taxon>
        <taxon>Sar</taxon>
        <taxon>Rhizaria</taxon>
        <taxon>Retaria</taxon>
        <taxon>Foraminifera</taxon>
        <taxon>Monothalamids</taxon>
        <taxon>Reticulomyxidae</taxon>
        <taxon>Reticulomyxa</taxon>
    </lineage>
</organism>